<dbReference type="PhylomeDB" id="B3S7P8"/>
<keyword evidence="3" id="KW-0853">WD repeat</keyword>
<dbReference type="GO" id="GO:0030576">
    <property type="term" value="P:Cajal body organization"/>
    <property type="evidence" value="ECO:0000318"/>
    <property type="project" value="GO_Central"/>
</dbReference>
<reference evidence="5 6" key="1">
    <citation type="journal article" date="2008" name="Nature">
        <title>The Trichoplax genome and the nature of placozoans.</title>
        <authorList>
            <person name="Srivastava M."/>
            <person name="Begovic E."/>
            <person name="Chapman J."/>
            <person name="Putnam N.H."/>
            <person name="Hellsten U."/>
            <person name="Kawashima T."/>
            <person name="Kuo A."/>
            <person name="Mitros T."/>
            <person name="Salamov A."/>
            <person name="Carpenter M.L."/>
            <person name="Signorovitch A.Y."/>
            <person name="Moreno M.A."/>
            <person name="Kamm K."/>
            <person name="Grimwood J."/>
            <person name="Schmutz J."/>
            <person name="Shapiro H."/>
            <person name="Grigoriev I.V."/>
            <person name="Buss L.W."/>
            <person name="Schierwater B."/>
            <person name="Dellaporta S.L."/>
            <person name="Rokhsar D.S."/>
        </authorList>
    </citation>
    <scope>NUCLEOTIDE SEQUENCE [LARGE SCALE GENOMIC DNA]</scope>
    <source>
        <strain evidence="5 6">Grell-BS-1999</strain>
    </source>
</reference>
<dbReference type="PANTHER" id="PTHR13211:SF0">
    <property type="entry name" value="TELOMERASE CAJAL BODY PROTEIN 1"/>
    <property type="match status" value="1"/>
</dbReference>
<organism evidence="5 6">
    <name type="scientific">Trichoplax adhaerens</name>
    <name type="common">Trichoplax reptans</name>
    <dbReference type="NCBI Taxonomy" id="10228"/>
    <lineage>
        <taxon>Eukaryota</taxon>
        <taxon>Metazoa</taxon>
        <taxon>Placozoa</taxon>
        <taxon>Uniplacotomia</taxon>
        <taxon>Trichoplacea</taxon>
        <taxon>Trichoplacidae</taxon>
        <taxon>Trichoplax</taxon>
    </lineage>
</organism>
<dbReference type="PROSITE" id="PS50082">
    <property type="entry name" value="WD_REPEATS_2"/>
    <property type="match status" value="2"/>
</dbReference>
<dbReference type="InParanoid" id="B3S7P8"/>
<dbReference type="InterPro" id="IPR001680">
    <property type="entry name" value="WD40_rpt"/>
</dbReference>
<dbReference type="GeneID" id="6757412"/>
<accession>B3S7P8</accession>
<feature type="repeat" description="WD" evidence="3">
    <location>
        <begin position="315"/>
        <end position="335"/>
    </location>
</feature>
<dbReference type="FunCoup" id="B3S7P8">
    <property type="interactions" value="2210"/>
</dbReference>
<dbReference type="EMBL" id="DS985254">
    <property type="protein sequence ID" value="EDV21331.1"/>
    <property type="molecule type" value="Genomic_DNA"/>
</dbReference>
<sequence length="422" mass="47746">MKFNEDNVESNEDNIESNEDNTELNEDNMESNEDHIIPLINYDFVTTPLEFCVNYSEFHNRSENFLKGCKWSPDGSCLLTNANDNVLRVFDLPLEAYEQPCLTLPDLTCALRMAEGETIYDYTWYPKMSSYDAATCCFLSTSRDHPLHLWDAYTGQIRCSYSCFNHLDELSPAHSLAFSLNGDLIYCGSKKSVRVFHTSRPGRDFENRPTFVNKEGQSGIISCIAMNPYHTNLYAVGSYSRSVGIYEEPSGYLCFQLKGHHGGITHLQFSLDGNRLFTGGRKDSEILCWDLRQPGVVLCSMTRQVLTNQRIYFDLDPSGRYLSSGNQDGTINIWDTTLSAQNDEKDSPLPSLLQFVAHRDAVNGVSFHPTLPLLASSCGQRLFVTPGRNYDNDNDVDQDPEEHIMTESSVKLWSLLSRNSKA</sequence>
<dbReference type="Gene3D" id="2.130.10.10">
    <property type="entry name" value="YVTN repeat-like/Quinoprotein amine dehydrogenase"/>
    <property type="match status" value="2"/>
</dbReference>
<feature type="region of interest" description="Disordered" evidence="4">
    <location>
        <begin position="1"/>
        <end position="26"/>
    </location>
</feature>
<dbReference type="OMA" id="IRTWILP"/>
<name>B3S7P8_TRIAD</name>
<evidence type="ECO:0000256" key="2">
    <source>
        <dbReference type="ARBA" id="ARBA00041558"/>
    </source>
</evidence>
<protein>
    <recommendedName>
        <fullName evidence="2">WD repeat-containing protein 79</fullName>
    </recommendedName>
</protein>
<feature type="repeat" description="WD" evidence="3">
    <location>
        <begin position="257"/>
        <end position="292"/>
    </location>
</feature>
<dbReference type="OrthoDB" id="239865at2759"/>
<dbReference type="SUPFAM" id="SSF50978">
    <property type="entry name" value="WD40 repeat-like"/>
    <property type="match status" value="1"/>
</dbReference>
<evidence type="ECO:0000256" key="4">
    <source>
        <dbReference type="SAM" id="MobiDB-lite"/>
    </source>
</evidence>
<dbReference type="PANTHER" id="PTHR13211">
    <property type="entry name" value="TELOMERASE CAJAL BODY PROTEIN 1"/>
    <property type="match status" value="1"/>
</dbReference>
<dbReference type="InterPro" id="IPR051150">
    <property type="entry name" value="SWT21/TCAB1_mRNA_Telomere"/>
</dbReference>
<dbReference type="GO" id="GO:0003723">
    <property type="term" value="F:RNA binding"/>
    <property type="evidence" value="ECO:0000318"/>
    <property type="project" value="GO_Central"/>
</dbReference>
<dbReference type="AlphaFoldDB" id="B3S7P8"/>
<dbReference type="SMART" id="SM00320">
    <property type="entry name" value="WD40"/>
    <property type="match status" value="6"/>
</dbReference>
<dbReference type="Pfam" id="PF00400">
    <property type="entry name" value="WD40"/>
    <property type="match status" value="4"/>
</dbReference>
<gene>
    <name evidence="5" type="ORF">TRIADDRAFT_60247</name>
</gene>
<evidence type="ECO:0000256" key="1">
    <source>
        <dbReference type="ARBA" id="ARBA00038279"/>
    </source>
</evidence>
<dbReference type="KEGG" id="tad:TRIADDRAFT_60247"/>
<dbReference type="RefSeq" id="XP_002116298.1">
    <property type="nucleotide sequence ID" value="XM_002116262.1"/>
</dbReference>
<comment type="similarity">
    <text evidence="1">Belongs to the TCAB1 family.</text>
</comment>
<evidence type="ECO:0000256" key="3">
    <source>
        <dbReference type="PROSITE-ProRule" id="PRU00221"/>
    </source>
</evidence>
<evidence type="ECO:0000313" key="5">
    <source>
        <dbReference type="EMBL" id="EDV21331.1"/>
    </source>
</evidence>
<dbReference type="GO" id="GO:0015030">
    <property type="term" value="C:Cajal body"/>
    <property type="evidence" value="ECO:0000318"/>
    <property type="project" value="GO_Central"/>
</dbReference>
<evidence type="ECO:0000313" key="6">
    <source>
        <dbReference type="Proteomes" id="UP000009022"/>
    </source>
</evidence>
<dbReference type="Proteomes" id="UP000009022">
    <property type="component" value="Unassembled WGS sequence"/>
</dbReference>
<dbReference type="eggNOG" id="KOG2919">
    <property type="taxonomic scope" value="Eukaryota"/>
</dbReference>
<dbReference type="InterPro" id="IPR036322">
    <property type="entry name" value="WD40_repeat_dom_sf"/>
</dbReference>
<dbReference type="STRING" id="10228.B3S7P8"/>
<proteinExistence type="inferred from homology"/>
<keyword evidence="6" id="KW-1185">Reference proteome</keyword>
<dbReference type="HOGENOM" id="CLU_022731_1_0_1"/>
<dbReference type="InterPro" id="IPR015943">
    <property type="entry name" value="WD40/YVTN_repeat-like_dom_sf"/>
</dbReference>
<dbReference type="CTD" id="6757412"/>